<dbReference type="PANTHER" id="PTHR33992:SF1">
    <property type="entry name" value="RIBONUCLEASE P PROTEIN COMPONENT"/>
    <property type="match status" value="1"/>
</dbReference>
<dbReference type="EMBL" id="PFAR01000013">
    <property type="protein sequence ID" value="PIR93399.1"/>
    <property type="molecule type" value="Genomic_DNA"/>
</dbReference>
<comment type="catalytic activity">
    <reaction evidence="6">
        <text>Endonucleolytic cleavage of RNA, removing 5'-extranucleotides from tRNA precursor.</text>
        <dbReference type="EC" id="3.1.26.5"/>
    </reaction>
</comment>
<comment type="similarity">
    <text evidence="6">Belongs to the RnpA family.</text>
</comment>
<organism evidence="8 9">
    <name type="scientific">Candidatus Falkowbacteria bacterium CG10_big_fil_rev_8_21_14_0_10_43_10</name>
    <dbReference type="NCBI Taxonomy" id="1974567"/>
    <lineage>
        <taxon>Bacteria</taxon>
        <taxon>Candidatus Falkowiibacteriota</taxon>
    </lineage>
</organism>
<keyword evidence="1 6" id="KW-0819">tRNA processing</keyword>
<dbReference type="Pfam" id="PF00825">
    <property type="entry name" value="Ribonuclease_P"/>
    <property type="match status" value="1"/>
</dbReference>
<accession>A0A2H0V4P1</accession>
<name>A0A2H0V4P1_9BACT</name>
<dbReference type="GO" id="GO:0000049">
    <property type="term" value="F:tRNA binding"/>
    <property type="evidence" value="ECO:0007669"/>
    <property type="project" value="UniProtKB-UniRule"/>
</dbReference>
<dbReference type="EC" id="3.1.26.5" evidence="6 7"/>
<evidence type="ECO:0000256" key="3">
    <source>
        <dbReference type="ARBA" id="ARBA00022759"/>
    </source>
</evidence>
<keyword evidence="3 6" id="KW-0255">Endonuclease</keyword>
<protein>
    <recommendedName>
        <fullName evidence="6 7">Ribonuclease P protein component</fullName>
        <shortName evidence="6">RNase P protein</shortName>
        <shortName evidence="6">RNaseP protein</shortName>
        <ecNumber evidence="6 7">3.1.26.5</ecNumber>
    </recommendedName>
    <alternativeName>
        <fullName evidence="6">Protein C5</fullName>
    </alternativeName>
</protein>
<comment type="function">
    <text evidence="6">RNaseP catalyzes the removal of the 5'-leader sequence from pre-tRNA to produce the mature 5'-terminus. It can also cleave other RNA substrates such as 4.5S RNA. The protein component plays an auxiliary but essential role in vivo by binding to the 5'-leader sequence and broadening the substrate specificity of the ribozyme.</text>
</comment>
<evidence type="ECO:0000256" key="7">
    <source>
        <dbReference type="NCBIfam" id="TIGR00188"/>
    </source>
</evidence>
<dbReference type="GO" id="GO:0042781">
    <property type="term" value="F:3'-tRNA processing endoribonuclease activity"/>
    <property type="evidence" value="ECO:0007669"/>
    <property type="project" value="TreeGrafter"/>
</dbReference>
<gene>
    <name evidence="6 8" type="primary">rnpA</name>
    <name evidence="8" type="ORF">COT99_01055</name>
</gene>
<proteinExistence type="inferred from homology"/>
<dbReference type="HAMAP" id="MF_00227">
    <property type="entry name" value="RNase_P"/>
    <property type="match status" value="1"/>
</dbReference>
<evidence type="ECO:0000256" key="6">
    <source>
        <dbReference type="HAMAP-Rule" id="MF_00227"/>
    </source>
</evidence>
<dbReference type="InterPro" id="IPR020568">
    <property type="entry name" value="Ribosomal_Su5_D2-typ_SF"/>
</dbReference>
<dbReference type="InterPro" id="IPR014721">
    <property type="entry name" value="Ribsml_uS5_D2-typ_fold_subgr"/>
</dbReference>
<dbReference type="PANTHER" id="PTHR33992">
    <property type="entry name" value="RIBONUCLEASE P PROTEIN COMPONENT"/>
    <property type="match status" value="1"/>
</dbReference>
<dbReference type="GO" id="GO:0001682">
    <property type="term" value="P:tRNA 5'-leader removal"/>
    <property type="evidence" value="ECO:0007669"/>
    <property type="project" value="UniProtKB-UniRule"/>
</dbReference>
<keyword evidence="2 6" id="KW-0540">Nuclease</keyword>
<evidence type="ECO:0000313" key="9">
    <source>
        <dbReference type="Proteomes" id="UP000228626"/>
    </source>
</evidence>
<evidence type="ECO:0000256" key="1">
    <source>
        <dbReference type="ARBA" id="ARBA00022694"/>
    </source>
</evidence>
<dbReference type="AlphaFoldDB" id="A0A2H0V4P1"/>
<comment type="caution">
    <text evidence="8">The sequence shown here is derived from an EMBL/GenBank/DDBJ whole genome shotgun (WGS) entry which is preliminary data.</text>
</comment>
<sequence>MLKKENRLTKEKEIENVFKKGKSSFDKTIGVKALPTKRSVSRFCIVISSKVSKKAVIRNKKKRQLREIIRLNLSKLEPGFDFFILGLPRIAGADYHEMEKSLSQHFKRLEVTKSFK</sequence>
<keyword evidence="5 6" id="KW-0694">RNA-binding</keyword>
<comment type="subunit">
    <text evidence="6">Consists of a catalytic RNA component (M1 or rnpB) and a protein subunit.</text>
</comment>
<keyword evidence="4 6" id="KW-0378">Hydrolase</keyword>
<evidence type="ECO:0000313" key="8">
    <source>
        <dbReference type="EMBL" id="PIR93399.1"/>
    </source>
</evidence>
<reference evidence="9" key="1">
    <citation type="submission" date="2017-09" db="EMBL/GenBank/DDBJ databases">
        <title>Depth-based differentiation of microbial function through sediment-hosted aquifers and enrichment of novel symbionts in the deep terrestrial subsurface.</title>
        <authorList>
            <person name="Probst A.J."/>
            <person name="Ladd B."/>
            <person name="Jarett J.K."/>
            <person name="Geller-Mcgrath D.E."/>
            <person name="Sieber C.M.K."/>
            <person name="Emerson J.B."/>
            <person name="Anantharaman K."/>
            <person name="Thomas B.C."/>
            <person name="Malmstrom R."/>
            <person name="Stieglmeier M."/>
            <person name="Klingl A."/>
            <person name="Woyke T."/>
            <person name="Ryan C.M."/>
            <person name="Banfield J.F."/>
        </authorList>
    </citation>
    <scope>NUCLEOTIDE SEQUENCE [LARGE SCALE GENOMIC DNA]</scope>
</reference>
<dbReference type="GO" id="GO:0004526">
    <property type="term" value="F:ribonuclease P activity"/>
    <property type="evidence" value="ECO:0007669"/>
    <property type="project" value="UniProtKB-UniRule"/>
</dbReference>
<dbReference type="SUPFAM" id="SSF54211">
    <property type="entry name" value="Ribosomal protein S5 domain 2-like"/>
    <property type="match status" value="1"/>
</dbReference>
<dbReference type="GO" id="GO:0030677">
    <property type="term" value="C:ribonuclease P complex"/>
    <property type="evidence" value="ECO:0007669"/>
    <property type="project" value="TreeGrafter"/>
</dbReference>
<dbReference type="Proteomes" id="UP000228626">
    <property type="component" value="Unassembled WGS sequence"/>
</dbReference>
<evidence type="ECO:0000256" key="4">
    <source>
        <dbReference type="ARBA" id="ARBA00022801"/>
    </source>
</evidence>
<evidence type="ECO:0000256" key="2">
    <source>
        <dbReference type="ARBA" id="ARBA00022722"/>
    </source>
</evidence>
<dbReference type="InterPro" id="IPR000100">
    <property type="entry name" value="RNase_P"/>
</dbReference>
<dbReference type="NCBIfam" id="TIGR00188">
    <property type="entry name" value="rnpA"/>
    <property type="match status" value="1"/>
</dbReference>
<evidence type="ECO:0000256" key="5">
    <source>
        <dbReference type="ARBA" id="ARBA00022884"/>
    </source>
</evidence>
<dbReference type="Gene3D" id="3.30.230.10">
    <property type="match status" value="1"/>
</dbReference>